<keyword evidence="4" id="KW-1185">Reference proteome</keyword>
<proteinExistence type="predicted"/>
<sequence length="173" mass="19809">MTIAIANTDFHARITKLESTIERLENVIATLQETASKHPDINEIFDEFHAKGGVYPKFSSTNDPEKRAIYIAWQNINARCNNPNHPAYKNYGGRGIKNSFRDFEEFARHMGFRPSPRHTVDRIDNSRGYEPGNVRWATWEEQANNRRPPKPCSAGAGKRGPKGPWKHKEKALH</sequence>
<dbReference type="EMBL" id="CP023067">
    <property type="protein sequence ID" value="ASY63624.1"/>
    <property type="molecule type" value="Genomic_DNA"/>
</dbReference>
<dbReference type="KEGG" id="esj:SJ05684_c21830"/>
<dbReference type="STRING" id="716928.GCA_000261485_00317"/>
<dbReference type="Proteomes" id="UP000217211">
    <property type="component" value="Chromosome"/>
</dbReference>
<evidence type="ECO:0000313" key="4">
    <source>
        <dbReference type="Proteomes" id="UP000217211"/>
    </source>
</evidence>
<evidence type="ECO:0000256" key="1">
    <source>
        <dbReference type="SAM" id="Coils"/>
    </source>
</evidence>
<protein>
    <submittedName>
        <fullName evidence="3">Phage protein</fullName>
    </submittedName>
</protein>
<dbReference type="OrthoDB" id="7181366at2"/>
<accession>A0A249PD82</accession>
<feature type="compositionally biased region" description="Basic residues" evidence="2">
    <location>
        <begin position="159"/>
        <end position="173"/>
    </location>
</feature>
<dbReference type="RefSeq" id="WP_050979908.1">
    <property type="nucleotide sequence ID" value="NZ_AJQT01000008.1"/>
</dbReference>
<evidence type="ECO:0000256" key="2">
    <source>
        <dbReference type="SAM" id="MobiDB-lite"/>
    </source>
</evidence>
<organism evidence="3 4">
    <name type="scientific">Sinorhizobium sojae CCBAU 05684</name>
    <dbReference type="NCBI Taxonomy" id="716928"/>
    <lineage>
        <taxon>Bacteria</taxon>
        <taxon>Pseudomonadati</taxon>
        <taxon>Pseudomonadota</taxon>
        <taxon>Alphaproteobacteria</taxon>
        <taxon>Hyphomicrobiales</taxon>
        <taxon>Rhizobiaceae</taxon>
        <taxon>Sinorhizobium/Ensifer group</taxon>
        <taxon>Sinorhizobium</taxon>
    </lineage>
</organism>
<feature type="region of interest" description="Disordered" evidence="2">
    <location>
        <begin position="139"/>
        <end position="173"/>
    </location>
</feature>
<evidence type="ECO:0000313" key="3">
    <source>
        <dbReference type="EMBL" id="ASY63624.1"/>
    </source>
</evidence>
<reference evidence="3 4" key="1">
    <citation type="submission" date="2017-08" db="EMBL/GenBank/DDBJ databases">
        <title>Multipartite genome sequences of Sinorhizobium species nodulating soybeans.</title>
        <authorList>
            <person name="Tian C.F."/>
        </authorList>
    </citation>
    <scope>NUCLEOTIDE SEQUENCE [LARGE SCALE GENOMIC DNA]</scope>
    <source>
        <strain evidence="3 4">CCBAU 05684</strain>
    </source>
</reference>
<feature type="coiled-coil region" evidence="1">
    <location>
        <begin position="7"/>
        <end position="34"/>
    </location>
</feature>
<keyword evidence="1" id="KW-0175">Coiled coil</keyword>
<name>A0A249PD82_9HYPH</name>
<gene>
    <name evidence="3" type="ORF">SJ05684_c21830</name>
</gene>
<dbReference type="AlphaFoldDB" id="A0A249PD82"/>